<dbReference type="GO" id="GO:0006144">
    <property type="term" value="P:purine nucleobase metabolic process"/>
    <property type="evidence" value="ECO:0007669"/>
    <property type="project" value="UniProtKB-KW"/>
</dbReference>
<evidence type="ECO:0000313" key="9">
    <source>
        <dbReference type="Proteomes" id="UP000199088"/>
    </source>
</evidence>
<feature type="domain" description="Oxo-4-hydroxy-4-carboxy-5-ureidoimidazoline decarboxylase" evidence="7">
    <location>
        <begin position="9"/>
        <end position="158"/>
    </location>
</feature>
<protein>
    <recommendedName>
        <fullName evidence="3">2-oxo-4-hydroxy-4-carboxy-5-ureidoimidazoline decarboxylase</fullName>
        <ecNumber evidence="3">4.1.1.97</ecNumber>
    </recommendedName>
</protein>
<proteinExistence type="predicted"/>
<accession>A0A1H0F4U2</accession>
<evidence type="ECO:0000256" key="2">
    <source>
        <dbReference type="ARBA" id="ARBA00004754"/>
    </source>
</evidence>
<dbReference type="GO" id="GO:0019628">
    <property type="term" value="P:urate catabolic process"/>
    <property type="evidence" value="ECO:0007669"/>
    <property type="project" value="TreeGrafter"/>
</dbReference>
<keyword evidence="9" id="KW-1185">Reference proteome</keyword>
<dbReference type="Proteomes" id="UP000199088">
    <property type="component" value="Unassembled WGS sequence"/>
</dbReference>
<reference evidence="9" key="1">
    <citation type="submission" date="2016-10" db="EMBL/GenBank/DDBJ databases">
        <authorList>
            <person name="Varghese N."/>
            <person name="Submissions S."/>
        </authorList>
    </citation>
    <scope>NUCLEOTIDE SEQUENCE [LARGE SCALE GENOMIC DNA]</scope>
    <source>
        <strain evidence="9">DSM 45843</strain>
    </source>
</reference>
<keyword evidence="5" id="KW-0210">Decarboxylase</keyword>
<dbReference type="Pfam" id="PF09349">
    <property type="entry name" value="OHCU_decarbox"/>
    <property type="match status" value="1"/>
</dbReference>
<dbReference type="PANTHER" id="PTHR43466:SF1">
    <property type="entry name" value="2-OXO-4-HYDROXY-4-CARBOXY-5-UREIDOIMIDAZOLINE DECARBOXYLASE-RELATED"/>
    <property type="match status" value="1"/>
</dbReference>
<dbReference type="SUPFAM" id="SSF158694">
    <property type="entry name" value="UraD-Like"/>
    <property type="match status" value="1"/>
</dbReference>
<evidence type="ECO:0000256" key="4">
    <source>
        <dbReference type="ARBA" id="ARBA00022631"/>
    </source>
</evidence>
<sequence length="164" mass="16843">MDLHAFDTAPAAELTPLLLACCDVPAWAAAVAAGRPYGDLDALLSAAGAAAAGWTADDVDRALAAHPRIGETAHRGGPEAAWSAAEQAAVDPDAAAAARLAAGNRAYEQRFGRVFLVCATGRTAPEVLAELDRRLTADDETEAATVAAELTAIARLRLTRLVTA</sequence>
<dbReference type="Gene3D" id="1.10.3330.10">
    <property type="entry name" value="Oxo-4-hydroxy-4-carboxy-5-ureidoimidazoline decarboxylase"/>
    <property type="match status" value="1"/>
</dbReference>
<name>A0A1H0F4U2_9ACTN</name>
<evidence type="ECO:0000256" key="6">
    <source>
        <dbReference type="ARBA" id="ARBA00023239"/>
    </source>
</evidence>
<dbReference type="EMBL" id="FNIR01000002">
    <property type="protein sequence ID" value="SDN89680.1"/>
    <property type="molecule type" value="Genomic_DNA"/>
</dbReference>
<dbReference type="EC" id="4.1.1.97" evidence="3"/>
<dbReference type="InterPro" id="IPR036778">
    <property type="entry name" value="OHCU_decarboxylase_sf"/>
</dbReference>
<comment type="pathway">
    <text evidence="2">Purine metabolism; urate degradation; (S)-allantoin from urate: step 3/3.</text>
</comment>
<evidence type="ECO:0000256" key="3">
    <source>
        <dbReference type="ARBA" id="ARBA00012257"/>
    </source>
</evidence>
<dbReference type="InterPro" id="IPR017595">
    <property type="entry name" value="OHCU_decarboxylase-2"/>
</dbReference>
<dbReference type="InterPro" id="IPR018020">
    <property type="entry name" value="OHCU_decarboxylase"/>
</dbReference>
<dbReference type="STRING" id="1052260.SAMN05660199_00954"/>
<comment type="catalytic activity">
    <reaction evidence="1">
        <text>5-hydroxy-2-oxo-4-ureido-2,5-dihydro-1H-imidazole-5-carboxylate + H(+) = (S)-allantoin + CO2</text>
        <dbReference type="Rhea" id="RHEA:26301"/>
        <dbReference type="ChEBI" id="CHEBI:15378"/>
        <dbReference type="ChEBI" id="CHEBI:15678"/>
        <dbReference type="ChEBI" id="CHEBI:16526"/>
        <dbReference type="ChEBI" id="CHEBI:58639"/>
        <dbReference type="EC" id="4.1.1.97"/>
    </reaction>
</comment>
<keyword evidence="6" id="KW-0456">Lyase</keyword>
<evidence type="ECO:0000259" key="7">
    <source>
        <dbReference type="Pfam" id="PF09349"/>
    </source>
</evidence>
<dbReference type="PANTHER" id="PTHR43466">
    <property type="entry name" value="2-OXO-4-HYDROXY-4-CARBOXY-5-UREIDOIMIDAZOLINE DECARBOXYLASE-RELATED"/>
    <property type="match status" value="1"/>
</dbReference>
<evidence type="ECO:0000256" key="5">
    <source>
        <dbReference type="ARBA" id="ARBA00022793"/>
    </source>
</evidence>
<gene>
    <name evidence="8" type="ORF">SAMN05660199_00954</name>
</gene>
<dbReference type="RefSeq" id="WP_091240523.1">
    <property type="nucleotide sequence ID" value="NZ_FNIR01000002.1"/>
</dbReference>
<dbReference type="GO" id="GO:0051997">
    <property type="term" value="F:2-oxo-4-hydroxy-4-carboxy-5-ureidoimidazoline decarboxylase activity"/>
    <property type="evidence" value="ECO:0007669"/>
    <property type="project" value="UniProtKB-EC"/>
</dbReference>
<evidence type="ECO:0000256" key="1">
    <source>
        <dbReference type="ARBA" id="ARBA00001163"/>
    </source>
</evidence>
<dbReference type="NCBIfam" id="NF010372">
    <property type="entry name" value="PRK13798.1"/>
    <property type="match status" value="1"/>
</dbReference>
<organism evidence="8 9">
    <name type="scientific">Klenkia soli</name>
    <dbReference type="NCBI Taxonomy" id="1052260"/>
    <lineage>
        <taxon>Bacteria</taxon>
        <taxon>Bacillati</taxon>
        <taxon>Actinomycetota</taxon>
        <taxon>Actinomycetes</taxon>
        <taxon>Geodermatophilales</taxon>
        <taxon>Geodermatophilaceae</taxon>
        <taxon>Klenkia</taxon>
    </lineage>
</organism>
<dbReference type="NCBIfam" id="TIGR03180">
    <property type="entry name" value="UraD_2"/>
    <property type="match status" value="1"/>
</dbReference>
<dbReference type="AlphaFoldDB" id="A0A1H0F4U2"/>
<keyword evidence="4" id="KW-0659">Purine metabolism</keyword>
<evidence type="ECO:0000313" key="8">
    <source>
        <dbReference type="EMBL" id="SDN89680.1"/>
    </source>
</evidence>